<reference evidence="2 3" key="2">
    <citation type="journal article" date="2019" name="G3 (Bethesda)">
        <title>Hybrid Assembly of the Genome of the Entomopathogenic Nematode Steinernema carpocapsae Identifies the X-Chromosome.</title>
        <authorList>
            <person name="Serra L."/>
            <person name="Macchietto M."/>
            <person name="Macias-Munoz A."/>
            <person name="McGill C.J."/>
            <person name="Rodriguez I.M."/>
            <person name="Rodriguez B."/>
            <person name="Murad R."/>
            <person name="Mortazavi A."/>
        </authorList>
    </citation>
    <scope>NUCLEOTIDE SEQUENCE [LARGE SCALE GENOMIC DNA]</scope>
    <source>
        <strain evidence="2 3">ALL</strain>
    </source>
</reference>
<dbReference type="AlphaFoldDB" id="A0A4U8UIN1"/>
<feature type="region of interest" description="Disordered" evidence="1">
    <location>
        <begin position="1"/>
        <end position="20"/>
    </location>
</feature>
<dbReference type="EMBL" id="AZBU02000001">
    <property type="protein sequence ID" value="TMS32501.1"/>
    <property type="molecule type" value="Genomic_DNA"/>
</dbReference>
<organism evidence="2 3">
    <name type="scientific">Steinernema carpocapsae</name>
    <name type="common">Entomopathogenic nematode</name>
    <dbReference type="NCBI Taxonomy" id="34508"/>
    <lineage>
        <taxon>Eukaryota</taxon>
        <taxon>Metazoa</taxon>
        <taxon>Ecdysozoa</taxon>
        <taxon>Nematoda</taxon>
        <taxon>Chromadorea</taxon>
        <taxon>Rhabditida</taxon>
        <taxon>Tylenchina</taxon>
        <taxon>Panagrolaimomorpha</taxon>
        <taxon>Strongyloidoidea</taxon>
        <taxon>Steinernematidae</taxon>
        <taxon>Steinernema</taxon>
    </lineage>
</organism>
<evidence type="ECO:0000313" key="3">
    <source>
        <dbReference type="Proteomes" id="UP000298663"/>
    </source>
</evidence>
<protein>
    <submittedName>
        <fullName evidence="2">Uncharacterized protein</fullName>
    </submittedName>
</protein>
<evidence type="ECO:0000256" key="1">
    <source>
        <dbReference type="SAM" id="MobiDB-lite"/>
    </source>
</evidence>
<name>A0A4U8UIN1_STECR</name>
<evidence type="ECO:0000313" key="2">
    <source>
        <dbReference type="EMBL" id="TMS32501.1"/>
    </source>
</evidence>
<proteinExistence type="predicted"/>
<accession>A0A4U8UIN1</accession>
<feature type="compositionally biased region" description="Polar residues" evidence="1">
    <location>
        <begin position="1"/>
        <end position="16"/>
    </location>
</feature>
<dbReference type="Proteomes" id="UP000298663">
    <property type="component" value="Chromosome X"/>
</dbReference>
<sequence length="134" mass="14011">MNQTAVSPLNGNQGNGQIIHHPPLHLQAQGTKNRELLAANGKANVSGQDRNETESVAHGENTAGTPETVDEPSAPAAANTAETPPSADSPEIVVDPPTSSTKVEMDVATCQRDIMTASGQPLQEVLLRLDRKAS</sequence>
<reference evidence="2 3" key="1">
    <citation type="journal article" date="2015" name="Genome Biol.">
        <title>Comparative genomics of Steinernema reveals deeply conserved gene regulatory networks.</title>
        <authorList>
            <person name="Dillman A.R."/>
            <person name="Macchietto M."/>
            <person name="Porter C.F."/>
            <person name="Rogers A."/>
            <person name="Williams B."/>
            <person name="Antoshechkin I."/>
            <person name="Lee M.M."/>
            <person name="Goodwin Z."/>
            <person name="Lu X."/>
            <person name="Lewis E.E."/>
            <person name="Goodrich-Blair H."/>
            <person name="Stock S.P."/>
            <person name="Adams B.J."/>
            <person name="Sternberg P.W."/>
            <person name="Mortazavi A."/>
        </authorList>
    </citation>
    <scope>NUCLEOTIDE SEQUENCE [LARGE SCALE GENOMIC DNA]</scope>
    <source>
        <strain evidence="2 3">ALL</strain>
    </source>
</reference>
<keyword evidence="3" id="KW-1185">Reference proteome</keyword>
<feature type="compositionally biased region" description="Low complexity" evidence="1">
    <location>
        <begin position="71"/>
        <end position="86"/>
    </location>
</feature>
<comment type="caution">
    <text evidence="2">The sequence shown here is derived from an EMBL/GenBank/DDBJ whole genome shotgun (WGS) entry which is preliminary data.</text>
</comment>
<dbReference type="EMBL" id="CM016762">
    <property type="protein sequence ID" value="TMS32501.1"/>
    <property type="molecule type" value="Genomic_DNA"/>
</dbReference>
<feature type="region of interest" description="Disordered" evidence="1">
    <location>
        <begin position="29"/>
        <end position="103"/>
    </location>
</feature>
<gene>
    <name evidence="2" type="ORF">L596_000331</name>
</gene>